<dbReference type="Proteomes" id="UP000698173">
    <property type="component" value="Unassembled WGS sequence"/>
</dbReference>
<dbReference type="PANTHER" id="PTHR30570:SF1">
    <property type="entry name" value="PHOSPHATE-BINDING PROTEIN PSTS"/>
    <property type="match status" value="1"/>
</dbReference>
<proteinExistence type="inferred from homology"/>
<sequence>IEGIEPSSETIQSEDYPLTADIYAVTAGSDNPHIEEFIDWILSDQGQAIIEKTGYVTNR</sequence>
<comment type="caution">
    <text evidence="2">The sequence shown here is derived from an EMBL/GenBank/DDBJ whole genome shotgun (WGS) entry which is preliminary data.</text>
</comment>
<dbReference type="EMBL" id="DYWT01000247">
    <property type="protein sequence ID" value="HJF33212.1"/>
    <property type="molecule type" value="Genomic_DNA"/>
</dbReference>
<comment type="similarity">
    <text evidence="1">Belongs to the PstS family.</text>
</comment>
<reference evidence="2" key="1">
    <citation type="journal article" date="2021" name="PeerJ">
        <title>Extensive microbial diversity within the chicken gut microbiome revealed by metagenomics and culture.</title>
        <authorList>
            <person name="Gilroy R."/>
            <person name="Ravi A."/>
            <person name="Getino M."/>
            <person name="Pursley I."/>
            <person name="Horton D.L."/>
            <person name="Alikhan N.F."/>
            <person name="Baker D."/>
            <person name="Gharbi K."/>
            <person name="Hall N."/>
            <person name="Watson M."/>
            <person name="Adriaenssens E.M."/>
            <person name="Foster-Nyarko E."/>
            <person name="Jarju S."/>
            <person name="Secka A."/>
            <person name="Antonio M."/>
            <person name="Oren A."/>
            <person name="Chaudhuri R.R."/>
            <person name="La Ragione R."/>
            <person name="Hildebrand F."/>
            <person name="Pallen M.J."/>
        </authorList>
    </citation>
    <scope>NUCLEOTIDE SEQUENCE</scope>
    <source>
        <strain evidence="2">CHK171-7178</strain>
    </source>
</reference>
<evidence type="ECO:0008006" key="4">
    <source>
        <dbReference type="Google" id="ProtNLM"/>
    </source>
</evidence>
<evidence type="ECO:0000313" key="2">
    <source>
        <dbReference type="EMBL" id="HJF33212.1"/>
    </source>
</evidence>
<gene>
    <name evidence="2" type="ORF">K8V56_15735</name>
</gene>
<evidence type="ECO:0000256" key="1">
    <source>
        <dbReference type="ARBA" id="ARBA00008725"/>
    </source>
</evidence>
<dbReference type="PANTHER" id="PTHR30570">
    <property type="entry name" value="PERIPLASMIC PHOSPHATE BINDING COMPONENT OF PHOSPHATE ABC TRANSPORTER"/>
    <property type="match status" value="1"/>
</dbReference>
<reference evidence="2" key="2">
    <citation type="submission" date="2021-09" db="EMBL/GenBank/DDBJ databases">
        <authorList>
            <person name="Gilroy R."/>
        </authorList>
    </citation>
    <scope>NUCLEOTIDE SEQUENCE</scope>
    <source>
        <strain evidence="2">CHK171-7178</strain>
    </source>
</reference>
<evidence type="ECO:0000313" key="3">
    <source>
        <dbReference type="Proteomes" id="UP000698173"/>
    </source>
</evidence>
<accession>A0A921G2C3</accession>
<organism evidence="2 3">
    <name type="scientific">Sporosarcina psychrophila</name>
    <name type="common">Bacillus psychrophilus</name>
    <dbReference type="NCBI Taxonomy" id="1476"/>
    <lineage>
        <taxon>Bacteria</taxon>
        <taxon>Bacillati</taxon>
        <taxon>Bacillota</taxon>
        <taxon>Bacilli</taxon>
        <taxon>Bacillales</taxon>
        <taxon>Caryophanaceae</taxon>
        <taxon>Sporosarcina</taxon>
    </lineage>
</organism>
<dbReference type="InterPro" id="IPR050811">
    <property type="entry name" value="Phosphate_ABC_transporter"/>
</dbReference>
<protein>
    <recommendedName>
        <fullName evidence="4">Phosphate ABC transporter substrate-binding protein</fullName>
    </recommendedName>
</protein>
<dbReference type="SUPFAM" id="SSF53850">
    <property type="entry name" value="Periplasmic binding protein-like II"/>
    <property type="match status" value="1"/>
</dbReference>
<name>A0A921G2C3_SPOPS</name>
<dbReference type="AlphaFoldDB" id="A0A921G2C3"/>
<dbReference type="Gene3D" id="3.40.190.10">
    <property type="entry name" value="Periplasmic binding protein-like II"/>
    <property type="match status" value="2"/>
</dbReference>
<feature type="non-terminal residue" evidence="2">
    <location>
        <position position="1"/>
    </location>
</feature>